<evidence type="ECO:0008006" key="3">
    <source>
        <dbReference type="Google" id="ProtNLM"/>
    </source>
</evidence>
<dbReference type="EMBL" id="FLQP01000061">
    <property type="protein sequence ID" value="SBS67151.1"/>
    <property type="molecule type" value="Genomic_DNA"/>
</dbReference>
<sequence>MYEFSKMVREVFLENKENIDLPFFYSFPKNSCESASYFLAALLAQKFPDKEFLVVHGYKHSSDEHHYWVEVDGRVIDITADQFNKVREPIYGADTHPLEGKFVPDSKIETILGIKRFELVELERKKAVWGHISALIAQRT</sequence>
<reference evidence="2" key="1">
    <citation type="submission" date="2016-06" db="EMBL/GenBank/DDBJ databases">
        <authorList>
            <person name="Rodrigo-Torres Lidia"/>
            <person name="Arahal R.David."/>
        </authorList>
    </citation>
    <scope>NUCLEOTIDE SEQUENCE [LARGE SCALE GENOMIC DNA]</scope>
    <source>
        <strain evidence="2">CECT 7223</strain>
    </source>
</reference>
<evidence type="ECO:0000313" key="1">
    <source>
        <dbReference type="EMBL" id="SBS67151.1"/>
    </source>
</evidence>
<dbReference type="AlphaFoldDB" id="A0A1C3J0J8"/>
<accession>A0A1C3J0J8</accession>
<evidence type="ECO:0000313" key="2">
    <source>
        <dbReference type="Proteomes" id="UP000092876"/>
    </source>
</evidence>
<dbReference type="GeneID" id="94235303"/>
<organism evidence="1 2">
    <name type="scientific">Vibrio atlanticus</name>
    <dbReference type="NCBI Taxonomy" id="693153"/>
    <lineage>
        <taxon>Bacteria</taxon>
        <taxon>Pseudomonadati</taxon>
        <taxon>Pseudomonadota</taxon>
        <taxon>Gammaproteobacteria</taxon>
        <taxon>Vibrionales</taxon>
        <taxon>Vibrionaceae</taxon>
        <taxon>Vibrio</taxon>
    </lineage>
</organism>
<dbReference type="RefSeq" id="WP_065679936.1">
    <property type="nucleotide sequence ID" value="NZ_AP025461.1"/>
</dbReference>
<name>A0A1C3J0J8_9VIBR</name>
<gene>
    <name evidence="1" type="ORF">VAT7223_03537</name>
</gene>
<proteinExistence type="predicted"/>
<protein>
    <recommendedName>
        <fullName evidence="3">Microcin J25-processing protein McjB C-terminal domain-containing protein</fullName>
    </recommendedName>
</protein>
<dbReference type="Proteomes" id="UP000092876">
    <property type="component" value="Unassembled WGS sequence"/>
</dbReference>